<dbReference type="EMBL" id="CADCWE010000003">
    <property type="protein sequence ID" value="CAA9518432.1"/>
    <property type="molecule type" value="Genomic_DNA"/>
</dbReference>
<reference evidence="2" key="1">
    <citation type="submission" date="2020-02" db="EMBL/GenBank/DDBJ databases">
        <authorList>
            <person name="Meier V. D."/>
        </authorList>
    </citation>
    <scope>NUCLEOTIDE SEQUENCE</scope>
    <source>
        <strain evidence="2">AVDCRST_MAG73</strain>
    </source>
</reference>
<sequence length="75" mass="7815">MTAPTARAAKPAARKAIVSCAVTGAIHVPSQTPYLPITADRSPNRQLAPPRPGRRSSTSTPAIPTTAARRRTLTG</sequence>
<dbReference type="AlphaFoldDB" id="A0A6J4TAN5"/>
<feature type="compositionally biased region" description="Low complexity" evidence="1">
    <location>
        <begin position="55"/>
        <end position="67"/>
    </location>
</feature>
<name>A0A6J4TAN5_9BACT</name>
<evidence type="ECO:0000256" key="1">
    <source>
        <dbReference type="SAM" id="MobiDB-lite"/>
    </source>
</evidence>
<feature type="non-terminal residue" evidence="2">
    <location>
        <position position="75"/>
    </location>
</feature>
<protein>
    <submittedName>
        <fullName evidence="2">Uncharacterized protein</fullName>
    </submittedName>
</protein>
<dbReference type="Gene3D" id="3.20.20.70">
    <property type="entry name" value="Aldolase class I"/>
    <property type="match status" value="1"/>
</dbReference>
<evidence type="ECO:0000313" key="2">
    <source>
        <dbReference type="EMBL" id="CAA9518432.1"/>
    </source>
</evidence>
<feature type="region of interest" description="Disordered" evidence="1">
    <location>
        <begin position="33"/>
        <end position="75"/>
    </location>
</feature>
<gene>
    <name evidence="2" type="ORF">AVDCRST_MAG73-39</name>
</gene>
<accession>A0A6J4TAN5</accession>
<organism evidence="2">
    <name type="scientific">uncultured Thermomicrobiales bacterium</name>
    <dbReference type="NCBI Taxonomy" id="1645740"/>
    <lineage>
        <taxon>Bacteria</taxon>
        <taxon>Pseudomonadati</taxon>
        <taxon>Thermomicrobiota</taxon>
        <taxon>Thermomicrobia</taxon>
        <taxon>Thermomicrobiales</taxon>
        <taxon>environmental samples</taxon>
    </lineage>
</organism>
<proteinExistence type="predicted"/>
<dbReference type="InterPro" id="IPR013785">
    <property type="entry name" value="Aldolase_TIM"/>
</dbReference>